<evidence type="ECO:0000256" key="2">
    <source>
        <dbReference type="ARBA" id="ARBA00022700"/>
    </source>
</evidence>
<sequence length="420" mass="44617">MEVLEKANAHFHLPHALKTESRIWGVCNEEARVTPLETARRWYGAMLTTCPNCLHVFDQPLSSSCCASSRSAHDPSPPAPHPLPHHSPPPGAGAGPAGAVAPGAGAGPPPLLLSATLQLPPSAVPTTCTLAVTASAPPLRALAGMAGGGLVLQQHPLALDSSKASGAAGVAPQPSPSAPLSFVLPAVPGTPRPLGALPLPFQWAAPGPGPAHAAVHVNVQVPAATAPLPQSETDLERLAATMSSLRASGWYYEGLSWQESADLLQATAPGTFLVRDSSDPRFLFSLSVQTERGPTSIRLHYVCGSFRLDAEPRLAPLMPLFDCVVKLVEHYVRLTRHRREDKPPRDKEQVWVDARGQMYSHILLRSPLYKRGQRPSLQHLARLAINKQLRAAGRAPAAAAPRLPLPAPLRAFVGEYPYMA</sequence>
<dbReference type="AlphaFoldDB" id="A0AAN9ZCG1"/>
<dbReference type="PANTHER" id="PTHR10155:SF16">
    <property type="entry name" value="SUPPRESSOR OF CYTOKINE SIGNALING 2"/>
    <property type="match status" value="1"/>
</dbReference>
<dbReference type="SUPFAM" id="SSF158235">
    <property type="entry name" value="SOCS box-like"/>
    <property type="match status" value="1"/>
</dbReference>
<keyword evidence="2" id="KW-0734">Signal transduction inhibitor</keyword>
<evidence type="ECO:0000259" key="8">
    <source>
        <dbReference type="PROSITE" id="PS50225"/>
    </source>
</evidence>
<dbReference type="InterPro" id="IPR000980">
    <property type="entry name" value="SH2"/>
</dbReference>
<dbReference type="GO" id="GO:0005942">
    <property type="term" value="C:phosphatidylinositol 3-kinase complex"/>
    <property type="evidence" value="ECO:0007669"/>
    <property type="project" value="TreeGrafter"/>
</dbReference>
<comment type="caution">
    <text evidence="9">The sequence shown here is derived from an EMBL/GenBank/DDBJ whole genome shotgun (WGS) entry which is preliminary data.</text>
</comment>
<keyword evidence="4 5" id="KW-0727">SH2 domain</keyword>
<dbReference type="PANTHER" id="PTHR10155">
    <property type="entry name" value="PHOSPHATIDYLINOSITOL 3-KINASE REGULATORY SUBUNIT"/>
    <property type="match status" value="1"/>
</dbReference>
<dbReference type="GO" id="GO:0035556">
    <property type="term" value="P:intracellular signal transduction"/>
    <property type="evidence" value="ECO:0007669"/>
    <property type="project" value="InterPro"/>
</dbReference>
<name>A0AAN9ZCG1_9ORTH</name>
<dbReference type="SMART" id="SM00252">
    <property type="entry name" value="SH2"/>
    <property type="match status" value="1"/>
</dbReference>
<evidence type="ECO:0000256" key="5">
    <source>
        <dbReference type="PROSITE-ProRule" id="PRU00191"/>
    </source>
</evidence>
<evidence type="ECO:0000256" key="4">
    <source>
        <dbReference type="ARBA" id="ARBA00022999"/>
    </source>
</evidence>
<keyword evidence="10" id="KW-1185">Reference proteome</keyword>
<dbReference type="InterPro" id="IPR036860">
    <property type="entry name" value="SH2_dom_sf"/>
</dbReference>
<dbReference type="CDD" id="cd09923">
    <property type="entry name" value="SH2_SOCS_family"/>
    <property type="match status" value="1"/>
</dbReference>
<protein>
    <recommendedName>
        <fullName evidence="11">Cytokine-inducible SH2-containing protein</fullName>
    </recommendedName>
</protein>
<dbReference type="SMART" id="SM00969">
    <property type="entry name" value="SOCS_box"/>
    <property type="match status" value="1"/>
</dbReference>
<dbReference type="Gene3D" id="3.30.505.10">
    <property type="entry name" value="SH2 domain"/>
    <property type="match status" value="1"/>
</dbReference>
<evidence type="ECO:0000313" key="10">
    <source>
        <dbReference type="Proteomes" id="UP001378592"/>
    </source>
</evidence>
<dbReference type="InterPro" id="IPR036036">
    <property type="entry name" value="SOCS_box-like_dom_sf"/>
</dbReference>
<proteinExistence type="predicted"/>
<dbReference type="SUPFAM" id="SSF55550">
    <property type="entry name" value="SH2 domain"/>
    <property type="match status" value="1"/>
</dbReference>
<dbReference type="Pfam" id="PF00017">
    <property type="entry name" value="SH2"/>
    <property type="match status" value="1"/>
</dbReference>
<keyword evidence="1" id="KW-0341">Growth regulation</keyword>
<dbReference type="GO" id="GO:0046935">
    <property type="term" value="F:1-phosphatidylinositol-3-kinase regulator activity"/>
    <property type="evidence" value="ECO:0007669"/>
    <property type="project" value="TreeGrafter"/>
</dbReference>
<feature type="compositionally biased region" description="Pro residues" evidence="6">
    <location>
        <begin position="75"/>
        <end position="91"/>
    </location>
</feature>
<dbReference type="EMBL" id="JAZDUA010000038">
    <property type="protein sequence ID" value="KAK7871501.1"/>
    <property type="molecule type" value="Genomic_DNA"/>
</dbReference>
<dbReference type="PROSITE" id="PS50001">
    <property type="entry name" value="SH2"/>
    <property type="match status" value="1"/>
</dbReference>
<feature type="domain" description="SH2" evidence="7">
    <location>
        <begin position="250"/>
        <end position="331"/>
    </location>
</feature>
<reference evidence="9 10" key="1">
    <citation type="submission" date="2024-03" db="EMBL/GenBank/DDBJ databases">
        <title>The genome assembly and annotation of the cricket Gryllus longicercus Weissman &amp; Gray.</title>
        <authorList>
            <person name="Szrajer S."/>
            <person name="Gray D."/>
            <person name="Ylla G."/>
        </authorList>
    </citation>
    <scope>NUCLEOTIDE SEQUENCE [LARGE SCALE GENOMIC DNA]</scope>
    <source>
        <strain evidence="9">DAG 2021-001</strain>
        <tissue evidence="9">Whole body minus gut</tissue>
    </source>
</reference>
<dbReference type="InterPro" id="IPR001496">
    <property type="entry name" value="SOCS_box"/>
</dbReference>
<evidence type="ECO:0008006" key="11">
    <source>
        <dbReference type="Google" id="ProtNLM"/>
    </source>
</evidence>
<evidence type="ECO:0000259" key="7">
    <source>
        <dbReference type="PROSITE" id="PS50001"/>
    </source>
</evidence>
<feature type="region of interest" description="Disordered" evidence="6">
    <location>
        <begin position="67"/>
        <end position="105"/>
    </location>
</feature>
<evidence type="ECO:0000313" key="9">
    <source>
        <dbReference type="EMBL" id="KAK7871501.1"/>
    </source>
</evidence>
<gene>
    <name evidence="9" type="ORF">R5R35_010219</name>
</gene>
<dbReference type="Pfam" id="PF07525">
    <property type="entry name" value="SOCS_box"/>
    <property type="match status" value="1"/>
</dbReference>
<feature type="domain" description="SOCS box" evidence="8">
    <location>
        <begin position="363"/>
        <end position="419"/>
    </location>
</feature>
<keyword evidence="3" id="KW-0833">Ubl conjugation pathway</keyword>
<dbReference type="GO" id="GO:0009968">
    <property type="term" value="P:negative regulation of signal transduction"/>
    <property type="evidence" value="ECO:0007669"/>
    <property type="project" value="UniProtKB-KW"/>
</dbReference>
<dbReference type="PROSITE" id="PS50225">
    <property type="entry name" value="SOCS"/>
    <property type="match status" value="1"/>
</dbReference>
<evidence type="ECO:0000256" key="1">
    <source>
        <dbReference type="ARBA" id="ARBA00022604"/>
    </source>
</evidence>
<evidence type="ECO:0000256" key="3">
    <source>
        <dbReference type="ARBA" id="ARBA00022786"/>
    </source>
</evidence>
<accession>A0AAN9ZCG1</accession>
<dbReference type="Proteomes" id="UP001378592">
    <property type="component" value="Unassembled WGS sequence"/>
</dbReference>
<organism evidence="9 10">
    <name type="scientific">Gryllus longicercus</name>
    <dbReference type="NCBI Taxonomy" id="2509291"/>
    <lineage>
        <taxon>Eukaryota</taxon>
        <taxon>Metazoa</taxon>
        <taxon>Ecdysozoa</taxon>
        <taxon>Arthropoda</taxon>
        <taxon>Hexapoda</taxon>
        <taxon>Insecta</taxon>
        <taxon>Pterygota</taxon>
        <taxon>Neoptera</taxon>
        <taxon>Polyneoptera</taxon>
        <taxon>Orthoptera</taxon>
        <taxon>Ensifera</taxon>
        <taxon>Gryllidea</taxon>
        <taxon>Grylloidea</taxon>
        <taxon>Gryllidae</taxon>
        <taxon>Gryllinae</taxon>
        <taxon>Gryllus</taxon>
    </lineage>
</organism>
<evidence type="ECO:0000256" key="6">
    <source>
        <dbReference type="SAM" id="MobiDB-lite"/>
    </source>
</evidence>
<dbReference type="GO" id="GO:0046854">
    <property type="term" value="P:phosphatidylinositol phosphate biosynthetic process"/>
    <property type="evidence" value="ECO:0007669"/>
    <property type="project" value="TreeGrafter"/>
</dbReference>